<feature type="compositionally biased region" description="Polar residues" evidence="1">
    <location>
        <begin position="527"/>
        <end position="542"/>
    </location>
</feature>
<proteinExistence type="predicted"/>
<dbReference type="InterPro" id="IPR003774">
    <property type="entry name" value="AlgH-like"/>
</dbReference>
<protein>
    <recommendedName>
        <fullName evidence="2">Thioredoxin domain-containing protein</fullName>
    </recommendedName>
</protein>
<dbReference type="SUPFAM" id="SSF143456">
    <property type="entry name" value="VC0467-like"/>
    <property type="match status" value="1"/>
</dbReference>
<reference evidence="3 4" key="1">
    <citation type="journal article" date="2024" name="G3 (Bethesda)">
        <title>Genome assembly of Hibiscus sabdariffa L. provides insights into metabolisms of medicinal natural products.</title>
        <authorList>
            <person name="Kim T."/>
        </authorList>
    </citation>
    <scope>NUCLEOTIDE SEQUENCE [LARGE SCALE GENOMIC DNA]</scope>
    <source>
        <strain evidence="3">TK-2024</strain>
        <tissue evidence="3">Old leaves</tissue>
    </source>
</reference>
<dbReference type="Gene3D" id="3.40.1740.10">
    <property type="entry name" value="VC0467-like"/>
    <property type="match status" value="1"/>
</dbReference>
<organism evidence="3 4">
    <name type="scientific">Hibiscus sabdariffa</name>
    <name type="common">roselle</name>
    <dbReference type="NCBI Taxonomy" id="183260"/>
    <lineage>
        <taxon>Eukaryota</taxon>
        <taxon>Viridiplantae</taxon>
        <taxon>Streptophyta</taxon>
        <taxon>Embryophyta</taxon>
        <taxon>Tracheophyta</taxon>
        <taxon>Spermatophyta</taxon>
        <taxon>Magnoliopsida</taxon>
        <taxon>eudicotyledons</taxon>
        <taxon>Gunneridae</taxon>
        <taxon>Pentapetalae</taxon>
        <taxon>rosids</taxon>
        <taxon>malvids</taxon>
        <taxon>Malvales</taxon>
        <taxon>Malvaceae</taxon>
        <taxon>Malvoideae</taxon>
        <taxon>Hibiscus</taxon>
    </lineage>
</organism>
<dbReference type="Proteomes" id="UP001472677">
    <property type="component" value="Unassembled WGS sequence"/>
</dbReference>
<evidence type="ECO:0000259" key="2">
    <source>
        <dbReference type="Pfam" id="PF00085"/>
    </source>
</evidence>
<dbReference type="EMBL" id="JBBPBM010000009">
    <property type="protein sequence ID" value="KAK8568450.1"/>
    <property type="molecule type" value="Genomic_DNA"/>
</dbReference>
<feature type="domain" description="Thioredoxin" evidence="2">
    <location>
        <begin position="755"/>
        <end position="805"/>
    </location>
</feature>
<dbReference type="Gene3D" id="3.40.30.10">
    <property type="entry name" value="Glutaredoxin"/>
    <property type="match status" value="2"/>
</dbReference>
<sequence length="1114" mass="124642">MYAVAALDACEQIKARMEPIASQRNFGSLAKKPVSIYSTQNSGLHRLAYSNLGWESSSGVVSLSPSQREWQILTNLNYSSQIRRHPHSLLFVTVPWCGESRSLMREVSRLVADKSTEFDSLKLMLIHRNTEKMLANSIGASDQITVFYYDHSVSYKYRGKLRARSILNSVHPYMLAASPEELPLKPLNSQEDLTSFLESTDKALILAEFCGWTSNLVAKVKSNGTGTDLTPKEMDSGMLKCGVQNGIAGIPWVTEFSTVNDSFSSRRSDNLKSGLGLSCTLKEYKQFDSFFSKLIDVRREFLVPPERLRFGLISHRSLMPSPGVEDSSTWMAVMYFKGCPGCSKVIKDENDLKNALMTDNSVVRELQFDGQDLPLSLPANKPSVILFVDRSSETSETRRKSTEALDAFREVALHYQISDWMSSQNTDDQEKSSLLAYKGTTGHPRLQLSETAQKIRLKDKMSFMIINEGKHVTLDNIASDLQGKSFQEILASLLERKKETKLSSLAKELGFRLLSDDLDIKTAHEVPSQTDDQSNDASQPPSQEVPLIGIVDPQSLPMETENTLVREGKPKSIGVEVGPSSPYKEDEEVTPDKSKHFISIETDKLLEGLELVIAEDFKAKGKLSLEIEKSGEQEPQVQEFKGSFLLCDDNYRLLESLTGGSTIPSLVLVDPRSQHHYVHSEETILSYLSISKFLQEYLSGSLVPYQRSVPVLHSPRESTSPPFVNLDFHETDSIPQVTMGTLSKLVFGSNQSNSVNVVHARSEDIVVLFSSNWCGFCQRMELVVREAYRAIRGYAKMFKIASVKEQAPYDADNSMNNTKLPLIYLMDCTLNDCSLILKSADQREVYPALMLFPAETETVISYNGDISVANIIKFIAHHGSNSHHLYSKKGILLTSTEGARKNQDSPRVAGHEEGQSAKDKFHEVILKNQNPKRVAKYNGGKSRSYISVVSNKATFEVVVGSILTATDKLLEVIPFDNSKIIIVKADEETGFQGLIFNKPIRWDALDRLEEGLEFLKEAPLYFGGPVLRRGMPFVALTRTVNETGYVEVSPGIYFLDQFATVANIEKLKAGNQSINDYWFFFGYTGWGWQQLFQEIGEGGWTVSNDDNSLDWPLN</sequence>
<feature type="region of interest" description="Disordered" evidence="1">
    <location>
        <begin position="526"/>
        <end position="545"/>
    </location>
</feature>
<accession>A0ABR2F0I9</accession>
<dbReference type="Pfam" id="PF02622">
    <property type="entry name" value="DUF179"/>
    <property type="match status" value="1"/>
</dbReference>
<evidence type="ECO:0000313" key="4">
    <source>
        <dbReference type="Proteomes" id="UP001472677"/>
    </source>
</evidence>
<name>A0ABR2F0I9_9ROSI</name>
<dbReference type="InterPro" id="IPR036249">
    <property type="entry name" value="Thioredoxin-like_sf"/>
</dbReference>
<evidence type="ECO:0000256" key="1">
    <source>
        <dbReference type="SAM" id="MobiDB-lite"/>
    </source>
</evidence>
<keyword evidence="4" id="KW-1185">Reference proteome</keyword>
<dbReference type="Pfam" id="PF00085">
    <property type="entry name" value="Thioredoxin"/>
    <property type="match status" value="1"/>
</dbReference>
<dbReference type="SUPFAM" id="SSF52833">
    <property type="entry name" value="Thioredoxin-like"/>
    <property type="match status" value="2"/>
</dbReference>
<feature type="region of interest" description="Disordered" evidence="1">
    <location>
        <begin position="571"/>
        <end position="590"/>
    </location>
</feature>
<gene>
    <name evidence="3" type="ORF">V6N12_007001</name>
</gene>
<evidence type="ECO:0000313" key="3">
    <source>
        <dbReference type="EMBL" id="KAK8568450.1"/>
    </source>
</evidence>
<comment type="caution">
    <text evidence="3">The sequence shown here is derived from an EMBL/GenBank/DDBJ whole genome shotgun (WGS) entry which is preliminary data.</text>
</comment>
<dbReference type="InterPro" id="IPR013766">
    <property type="entry name" value="Thioredoxin_domain"/>
</dbReference>
<dbReference type="PANTHER" id="PTHR31984">
    <property type="entry name" value="TRANSPORTER, PUTATIVE (DUF179)-RELATED"/>
    <property type="match status" value="1"/>
</dbReference>
<dbReference type="PANTHER" id="PTHR31984:SF12">
    <property type="entry name" value="THIOREDOXIN DOMAIN-CONTAINING PROTEIN"/>
    <property type="match status" value="1"/>
</dbReference>